<feature type="chain" id="PRO_5002669090" description="Lipoprotein" evidence="1">
    <location>
        <begin position="26"/>
        <end position="109"/>
    </location>
</feature>
<gene>
    <name evidence="2" type="ordered locus">HEAR0466</name>
</gene>
<keyword evidence="1" id="KW-0732">Signal</keyword>
<accession>A4G2E4</accession>
<keyword evidence="3" id="KW-1185">Reference proteome</keyword>
<dbReference type="STRING" id="204773.HEAR0466"/>
<evidence type="ECO:0000313" key="2">
    <source>
        <dbReference type="EMBL" id="CAL60681.1"/>
    </source>
</evidence>
<dbReference type="EMBL" id="CU207211">
    <property type="protein sequence ID" value="CAL60681.1"/>
    <property type="molecule type" value="Genomic_DNA"/>
</dbReference>
<name>A4G2E4_HERAR</name>
<reference evidence="2 3" key="1">
    <citation type="journal article" date="2007" name="PLoS Genet.">
        <title>A tale of two oxidation states: bacterial colonization of arsenic-rich environments.</title>
        <authorList>
            <person name="Muller D."/>
            <person name="Medigue C."/>
            <person name="Koechler S."/>
            <person name="Barbe V."/>
            <person name="Barakat M."/>
            <person name="Talla E."/>
            <person name="Bonnefoy V."/>
            <person name="Krin E."/>
            <person name="Arsene-Ploetze F."/>
            <person name="Carapito C."/>
            <person name="Chandler M."/>
            <person name="Cournoyer B."/>
            <person name="Cruveiller S."/>
            <person name="Dossat C."/>
            <person name="Duval S."/>
            <person name="Heymann M."/>
            <person name="Leize E."/>
            <person name="Lieutaud A."/>
            <person name="Lievremont D."/>
            <person name="Makita Y."/>
            <person name="Mangenot S."/>
            <person name="Nitschke W."/>
            <person name="Ortet P."/>
            <person name="Perdrial N."/>
            <person name="Schoepp B."/>
            <person name="Siguier N."/>
            <person name="Simeonova D.D."/>
            <person name="Rouy Z."/>
            <person name="Segurens B."/>
            <person name="Turlin E."/>
            <person name="Vallenet D."/>
            <person name="Van Dorsselaer A."/>
            <person name="Weiss S."/>
            <person name="Weissenbach J."/>
            <person name="Lett M.C."/>
            <person name="Danchin A."/>
            <person name="Bertin P.N."/>
        </authorList>
    </citation>
    <scope>NUCLEOTIDE SEQUENCE [LARGE SCALE GENOMIC DNA]</scope>
    <source>
        <strain evidence="3">ULPAs1</strain>
    </source>
</reference>
<dbReference type="HOGENOM" id="CLU_2180234_0_0_4"/>
<evidence type="ECO:0008006" key="4">
    <source>
        <dbReference type="Google" id="ProtNLM"/>
    </source>
</evidence>
<evidence type="ECO:0000313" key="3">
    <source>
        <dbReference type="Proteomes" id="UP000006697"/>
    </source>
</evidence>
<dbReference type="OrthoDB" id="8781958at2"/>
<organism evidence="2 3">
    <name type="scientific">Herminiimonas arsenicoxydans</name>
    <dbReference type="NCBI Taxonomy" id="204773"/>
    <lineage>
        <taxon>Bacteria</taxon>
        <taxon>Pseudomonadati</taxon>
        <taxon>Pseudomonadota</taxon>
        <taxon>Betaproteobacteria</taxon>
        <taxon>Burkholderiales</taxon>
        <taxon>Oxalobacteraceae</taxon>
        <taxon>Herminiimonas</taxon>
    </lineage>
</organism>
<protein>
    <recommendedName>
        <fullName evidence="4">Lipoprotein</fullName>
    </recommendedName>
</protein>
<dbReference type="AlphaFoldDB" id="A4G2E4"/>
<feature type="signal peptide" evidence="1">
    <location>
        <begin position="1"/>
        <end position="25"/>
    </location>
</feature>
<evidence type="ECO:0000256" key="1">
    <source>
        <dbReference type="SAM" id="SignalP"/>
    </source>
</evidence>
<dbReference type="Proteomes" id="UP000006697">
    <property type="component" value="Chromosome"/>
</dbReference>
<proteinExistence type="predicted"/>
<sequence>MNRRKIPLIGLIILMAACTSKPFQPAPPMFKMFEKNNLQSEEIKKEMIACGFPNVITGRNPNDSLGDTAKREHCMFKRNFRYIDGYMGICSTQAARKIKECISDTRIIQ</sequence>
<dbReference type="PROSITE" id="PS51257">
    <property type="entry name" value="PROKAR_LIPOPROTEIN"/>
    <property type="match status" value="1"/>
</dbReference>
<dbReference type="KEGG" id="har:HEAR0466"/>
<dbReference type="eggNOG" id="ENOG50316EP">
    <property type="taxonomic scope" value="Bacteria"/>
</dbReference>